<dbReference type="Gene3D" id="3.40.190.10">
    <property type="entry name" value="Periplasmic binding protein-like II"/>
    <property type="match status" value="2"/>
</dbReference>
<gene>
    <name evidence="6" type="primary">gcvA</name>
    <name evidence="6" type="ordered locus">TMO_1363</name>
</gene>
<keyword evidence="3" id="KW-0238">DNA-binding</keyword>
<evidence type="ECO:0000313" key="7">
    <source>
        <dbReference type="Proteomes" id="UP000005258"/>
    </source>
</evidence>
<dbReference type="HOGENOM" id="CLU_039613_37_1_5"/>
<dbReference type="InterPro" id="IPR058163">
    <property type="entry name" value="LysR-type_TF_proteobact-type"/>
</dbReference>
<evidence type="ECO:0000313" key="6">
    <source>
        <dbReference type="EMBL" id="AFK53202.1"/>
    </source>
</evidence>
<reference evidence="6 7" key="1">
    <citation type="journal article" date="2012" name="J. Am. Chem. Soc.">
        <title>Bacterial biosynthesis and maturation of the didemnin anti-cancer agents.</title>
        <authorList>
            <person name="Xu Y."/>
            <person name="Kersten R.D."/>
            <person name="Nam S.J."/>
            <person name="Lu L."/>
            <person name="Al-Suwailem A.M."/>
            <person name="Zheng H."/>
            <person name="Fenical W."/>
            <person name="Dorrestein P.C."/>
            <person name="Moore B.S."/>
            <person name="Qian P.Y."/>
        </authorList>
    </citation>
    <scope>NUCLEOTIDE SEQUENCE [LARGE SCALE GENOMIC DNA]</scope>
    <source>
        <strain evidence="6 7">KA081020-065</strain>
    </source>
</reference>
<comment type="similarity">
    <text evidence="1">Belongs to the LysR transcriptional regulatory family.</text>
</comment>
<evidence type="ECO:0000259" key="5">
    <source>
        <dbReference type="PROSITE" id="PS50931"/>
    </source>
</evidence>
<accession>I3TKB4</accession>
<keyword evidence="4" id="KW-0804">Transcription</keyword>
<feature type="domain" description="HTH lysR-type" evidence="5">
    <location>
        <begin position="8"/>
        <end position="65"/>
    </location>
</feature>
<dbReference type="PRINTS" id="PR00039">
    <property type="entry name" value="HTHLYSR"/>
</dbReference>
<evidence type="ECO:0000256" key="3">
    <source>
        <dbReference type="ARBA" id="ARBA00023125"/>
    </source>
</evidence>
<dbReference type="Pfam" id="PF03466">
    <property type="entry name" value="LysR_substrate"/>
    <property type="match status" value="1"/>
</dbReference>
<dbReference type="CDD" id="cd08432">
    <property type="entry name" value="PBP2_GcdR_TrpI_HvrB_AmpR_like"/>
    <property type="match status" value="1"/>
</dbReference>
<dbReference type="GO" id="GO:0003700">
    <property type="term" value="F:DNA-binding transcription factor activity"/>
    <property type="evidence" value="ECO:0007669"/>
    <property type="project" value="InterPro"/>
</dbReference>
<dbReference type="AlphaFoldDB" id="I3TKB4"/>
<evidence type="ECO:0000256" key="4">
    <source>
        <dbReference type="ARBA" id="ARBA00023163"/>
    </source>
</evidence>
<sequence length="292" mass="31561">MPPMKPLPPFRSIEAFAAAVELRSLTAAAEALGLSLPALSRRIRILEEHLGAPLLERLPRGVVPTARGAAYAAELLPALDALRQATERARQVDRRAVRISLIPTLAMTWLLPRLPGFQVAHPGIRLDLHGSADCIEPGAGVADLALRLGEGGWPGVMRVASMPLHLVVVASPDLPLDQPQDLLHLPLLGPAHRPEFWPEWARAVGIDPTLLPPVRGFDSLQMLYEAAAHGLGVAIALDQLVRPWIESGRLVAPLDHRVASSRGIHLLTGSRPAPPVRVVRDWLRAEMTRSAA</sequence>
<dbReference type="InterPro" id="IPR036390">
    <property type="entry name" value="WH_DNA-bd_sf"/>
</dbReference>
<dbReference type="Pfam" id="PF00126">
    <property type="entry name" value="HTH_1"/>
    <property type="match status" value="1"/>
</dbReference>
<evidence type="ECO:0000256" key="1">
    <source>
        <dbReference type="ARBA" id="ARBA00009437"/>
    </source>
</evidence>
<evidence type="ECO:0000256" key="2">
    <source>
        <dbReference type="ARBA" id="ARBA00023015"/>
    </source>
</evidence>
<dbReference type="STRING" id="1110502.TMO_1363"/>
<dbReference type="InterPro" id="IPR036388">
    <property type="entry name" value="WH-like_DNA-bd_sf"/>
</dbReference>
<keyword evidence="7" id="KW-1185">Reference proteome</keyword>
<dbReference type="PANTHER" id="PTHR30537">
    <property type="entry name" value="HTH-TYPE TRANSCRIPTIONAL REGULATOR"/>
    <property type="match status" value="1"/>
</dbReference>
<proteinExistence type="inferred from homology"/>
<organism evidence="6 7">
    <name type="scientific">Tistrella mobilis (strain KA081020-065)</name>
    <dbReference type="NCBI Taxonomy" id="1110502"/>
    <lineage>
        <taxon>Bacteria</taxon>
        <taxon>Pseudomonadati</taxon>
        <taxon>Pseudomonadota</taxon>
        <taxon>Alphaproteobacteria</taxon>
        <taxon>Geminicoccales</taxon>
        <taxon>Geminicoccaceae</taxon>
        <taxon>Tistrella</taxon>
    </lineage>
</organism>
<dbReference type="SUPFAM" id="SSF46785">
    <property type="entry name" value="Winged helix' DNA-binding domain"/>
    <property type="match status" value="1"/>
</dbReference>
<dbReference type="GO" id="GO:0043565">
    <property type="term" value="F:sequence-specific DNA binding"/>
    <property type="evidence" value="ECO:0007669"/>
    <property type="project" value="TreeGrafter"/>
</dbReference>
<name>I3TKB4_TISMK</name>
<protein>
    <submittedName>
        <fullName evidence="6">LysR family transcriptional regulator</fullName>
    </submittedName>
</protein>
<dbReference type="eggNOG" id="COG0583">
    <property type="taxonomic scope" value="Bacteria"/>
</dbReference>
<dbReference type="EMBL" id="CP003236">
    <property type="protein sequence ID" value="AFK53202.1"/>
    <property type="molecule type" value="Genomic_DNA"/>
</dbReference>
<dbReference type="InterPro" id="IPR005119">
    <property type="entry name" value="LysR_subst-bd"/>
</dbReference>
<dbReference type="KEGG" id="tmo:TMO_1363"/>
<dbReference type="Proteomes" id="UP000005258">
    <property type="component" value="Chromosome"/>
</dbReference>
<dbReference type="PROSITE" id="PS50931">
    <property type="entry name" value="HTH_LYSR"/>
    <property type="match status" value="1"/>
</dbReference>
<dbReference type="InterPro" id="IPR000847">
    <property type="entry name" value="LysR_HTH_N"/>
</dbReference>
<keyword evidence="2" id="KW-0805">Transcription regulation</keyword>
<dbReference type="Gene3D" id="1.10.10.10">
    <property type="entry name" value="Winged helix-like DNA-binding domain superfamily/Winged helix DNA-binding domain"/>
    <property type="match status" value="1"/>
</dbReference>
<dbReference type="SUPFAM" id="SSF53850">
    <property type="entry name" value="Periplasmic binding protein-like II"/>
    <property type="match status" value="1"/>
</dbReference>
<dbReference type="GO" id="GO:0006351">
    <property type="term" value="P:DNA-templated transcription"/>
    <property type="evidence" value="ECO:0007669"/>
    <property type="project" value="TreeGrafter"/>
</dbReference>
<dbReference type="PANTHER" id="PTHR30537:SF79">
    <property type="entry name" value="TRANSCRIPTIONAL REGULATOR-RELATED"/>
    <property type="match status" value="1"/>
</dbReference>